<comment type="caution">
    <text evidence="1">The sequence shown here is derived from an EMBL/GenBank/DDBJ whole genome shotgun (WGS) entry which is preliminary data.</text>
</comment>
<protein>
    <submittedName>
        <fullName evidence="1">Uncharacterized protein</fullName>
    </submittedName>
</protein>
<evidence type="ECO:0000313" key="1">
    <source>
        <dbReference type="EMBL" id="ORD99106.1"/>
    </source>
</evidence>
<proteinExistence type="predicted"/>
<dbReference type="Proteomes" id="UP000192501">
    <property type="component" value="Unassembled WGS sequence"/>
</dbReference>
<dbReference type="EMBL" id="LTAI01000297">
    <property type="protein sequence ID" value="ORD99106.1"/>
    <property type="molecule type" value="Genomic_DNA"/>
</dbReference>
<organism evidence="1 2">
    <name type="scientific">Hepatospora eriocheir</name>
    <dbReference type="NCBI Taxonomy" id="1081669"/>
    <lineage>
        <taxon>Eukaryota</taxon>
        <taxon>Fungi</taxon>
        <taxon>Fungi incertae sedis</taxon>
        <taxon>Microsporidia</taxon>
        <taxon>Hepatosporidae</taxon>
        <taxon>Hepatospora</taxon>
    </lineage>
</organism>
<accession>A0A1X0QH55</accession>
<dbReference type="VEuPathDB" id="MicrosporidiaDB:A0H76_1391"/>
<evidence type="ECO:0000313" key="2">
    <source>
        <dbReference type="Proteomes" id="UP000192501"/>
    </source>
</evidence>
<name>A0A1X0QH55_9MICR</name>
<gene>
    <name evidence="1" type="ORF">A0H76_1391</name>
</gene>
<dbReference type="AlphaFoldDB" id="A0A1X0QH55"/>
<sequence>MFWGRTIDKLESNINCVLQNSYHRIIGMTPNEVVYGINIFDPLRRFKSILGKEIAEHVDKVKKLMN</sequence>
<reference evidence="1 2" key="1">
    <citation type="journal article" date="2017" name="Environ. Microbiol.">
        <title>Decay of the glycolytic pathway and adaptation to intranuclear parasitism within Enterocytozoonidae microsporidia.</title>
        <authorList>
            <person name="Wiredu Boakye D."/>
            <person name="Jaroenlak P."/>
            <person name="Prachumwat A."/>
            <person name="Williams T.A."/>
            <person name="Bateman K.S."/>
            <person name="Itsathitphaisarn O."/>
            <person name="Sritunyalucksana K."/>
            <person name="Paszkiewicz K.H."/>
            <person name="Moore K.A."/>
            <person name="Stentiford G.D."/>
            <person name="Williams B.A."/>
        </authorList>
    </citation>
    <scope>NUCLEOTIDE SEQUENCE [LARGE SCALE GENOMIC DNA]</scope>
    <source>
        <strain evidence="2">canceri</strain>
    </source>
</reference>